<proteinExistence type="predicted"/>
<reference evidence="1 2" key="1">
    <citation type="submission" date="2024-09" db="EMBL/GenBank/DDBJ databases">
        <authorList>
            <person name="Sun Q."/>
            <person name="Mori K."/>
        </authorList>
    </citation>
    <scope>NUCLEOTIDE SEQUENCE [LARGE SCALE GENOMIC DNA]</scope>
    <source>
        <strain evidence="1 2">CCM 4839</strain>
    </source>
</reference>
<gene>
    <name evidence="1" type="ORF">ACFFJ8_25660</name>
</gene>
<dbReference type="PANTHER" id="PTHR42717:SF1">
    <property type="entry name" value="IMIDAZOLONEPROPIONASE AND RELATED AMIDOHYDROLASES"/>
    <property type="match status" value="1"/>
</dbReference>
<name>A0ABV6JIQ2_9BACL</name>
<dbReference type="Gene3D" id="3.20.20.140">
    <property type="entry name" value="Metal-dependent hydrolases"/>
    <property type="match status" value="1"/>
</dbReference>
<evidence type="ECO:0000313" key="2">
    <source>
        <dbReference type="Proteomes" id="UP001589818"/>
    </source>
</evidence>
<dbReference type="InterPro" id="IPR011059">
    <property type="entry name" value="Metal-dep_hydrolase_composite"/>
</dbReference>
<accession>A0ABV6JIQ2</accession>
<dbReference type="InterPro" id="IPR032466">
    <property type="entry name" value="Metal_Hydrolase"/>
</dbReference>
<evidence type="ECO:0000313" key="1">
    <source>
        <dbReference type="EMBL" id="MFC0394735.1"/>
    </source>
</evidence>
<sequence length="374" mass="40522">MNPSLTVQVIDPRHASSYPAHLIPYKDGYKLERSHSSSTELQPEFYLSPGWIDLHTHIYDGVTPLSIPVDEVGLNTGVHLAVDAGSAGEATIRGLYEYVAPRYHTQIMSWLNISSIGLVHLREASDLSLINVDRTVQAVLANQPFVCGVKVRSSGMIVGTMGLQPLQLALLAAREAGVPLMVHIGEAPPLIEDVLDLLREGDVITHCFHGKLGHPWEADGRPGPALERALARGVLLDVGHGAASFNFDIGERALNAGYPPFSISTDIHIGNIGGPVYDLPATMSKFLSIGMSIADIIAAVTIAPAEVLRMKQWCNLDGILEKATLFRIADEPIPGRMFRDSQNNDRTAGDTIIPTAVITDQKLHDLSYPGRLLM</sequence>
<dbReference type="Proteomes" id="UP001589818">
    <property type="component" value="Unassembled WGS sequence"/>
</dbReference>
<dbReference type="InterPro" id="IPR020043">
    <property type="entry name" value="Deacetylase_Atu3266-like"/>
</dbReference>
<dbReference type="EMBL" id="JBHLVF010000041">
    <property type="protein sequence ID" value="MFC0394735.1"/>
    <property type="molecule type" value="Genomic_DNA"/>
</dbReference>
<dbReference type="PANTHER" id="PTHR42717">
    <property type="entry name" value="DIHYDROOROTASE-RELATED"/>
    <property type="match status" value="1"/>
</dbReference>
<keyword evidence="2" id="KW-1185">Reference proteome</keyword>
<dbReference type="RefSeq" id="WP_204815905.1">
    <property type="nucleotide sequence ID" value="NZ_JANHOF010000001.1"/>
</dbReference>
<organism evidence="1 2">
    <name type="scientific">Paenibacillus mendelii</name>
    <dbReference type="NCBI Taxonomy" id="206163"/>
    <lineage>
        <taxon>Bacteria</taxon>
        <taxon>Bacillati</taxon>
        <taxon>Bacillota</taxon>
        <taxon>Bacilli</taxon>
        <taxon>Bacillales</taxon>
        <taxon>Paenibacillaceae</taxon>
        <taxon>Paenibacillus</taxon>
    </lineage>
</organism>
<dbReference type="Gene3D" id="2.30.40.10">
    <property type="entry name" value="Urease, subunit C, domain 1"/>
    <property type="match status" value="1"/>
</dbReference>
<comment type="caution">
    <text evidence="1">The sequence shown here is derived from an EMBL/GenBank/DDBJ whole genome shotgun (WGS) entry which is preliminary data.</text>
</comment>
<protein>
    <submittedName>
        <fullName evidence="1">Amidohydrolase/deacetylase family metallohydrolase</fullName>
    </submittedName>
</protein>
<dbReference type="SUPFAM" id="SSF51556">
    <property type="entry name" value="Metallo-dependent hydrolases"/>
    <property type="match status" value="1"/>
</dbReference>